<keyword evidence="1" id="KW-0812">Transmembrane</keyword>
<name>A0A383B117_9ZZZZ</name>
<organism evidence="2">
    <name type="scientific">marine metagenome</name>
    <dbReference type="NCBI Taxonomy" id="408172"/>
    <lineage>
        <taxon>unclassified sequences</taxon>
        <taxon>metagenomes</taxon>
        <taxon>ecological metagenomes</taxon>
    </lineage>
</organism>
<dbReference type="EMBL" id="UINC01196450">
    <property type="protein sequence ID" value="SVE13459.1"/>
    <property type="molecule type" value="Genomic_DNA"/>
</dbReference>
<accession>A0A383B117</accession>
<reference evidence="2" key="1">
    <citation type="submission" date="2018-05" db="EMBL/GenBank/DDBJ databases">
        <authorList>
            <person name="Lanie J.A."/>
            <person name="Ng W.-L."/>
            <person name="Kazmierczak K.M."/>
            <person name="Andrzejewski T.M."/>
            <person name="Davidsen T.M."/>
            <person name="Wayne K.J."/>
            <person name="Tettelin H."/>
            <person name="Glass J.I."/>
            <person name="Rusch D."/>
            <person name="Podicherti R."/>
            <person name="Tsui H.-C.T."/>
            <person name="Winkler M.E."/>
        </authorList>
    </citation>
    <scope>NUCLEOTIDE SEQUENCE</scope>
</reference>
<evidence type="ECO:0000313" key="2">
    <source>
        <dbReference type="EMBL" id="SVE13459.1"/>
    </source>
</evidence>
<gene>
    <name evidence="2" type="ORF">METZ01_LOCUS466313</name>
</gene>
<feature type="transmembrane region" description="Helical" evidence="1">
    <location>
        <begin position="21"/>
        <end position="41"/>
    </location>
</feature>
<sequence length="98" mass="10992">MNEEHSSQGRVPRTIRVPSRGLWALWFVVASLVGLVVMHFYQGQRATELENRNSTVLEEAGRLGPQISLLKARQIARLEGFLLSGDPSFRRQYVGAIA</sequence>
<evidence type="ECO:0000256" key="1">
    <source>
        <dbReference type="SAM" id="Phobius"/>
    </source>
</evidence>
<keyword evidence="1" id="KW-1133">Transmembrane helix</keyword>
<dbReference type="AlphaFoldDB" id="A0A383B117"/>
<feature type="non-terminal residue" evidence="2">
    <location>
        <position position="98"/>
    </location>
</feature>
<protein>
    <submittedName>
        <fullName evidence="2">Uncharacterized protein</fullName>
    </submittedName>
</protein>
<proteinExistence type="predicted"/>
<keyword evidence="1" id="KW-0472">Membrane</keyword>